<dbReference type="Proteomes" id="UP000243679">
    <property type="component" value="Chromosome"/>
</dbReference>
<feature type="active site" description="Proton acceptor" evidence="18">
    <location>
        <position position="361"/>
    </location>
</feature>
<dbReference type="GO" id="GO:0000902">
    <property type="term" value="P:cell morphogenesis"/>
    <property type="evidence" value="ECO:0007669"/>
    <property type="project" value="UniProtKB-UniRule"/>
</dbReference>
<dbReference type="RefSeq" id="WP_096527660.1">
    <property type="nucleotide sequence ID" value="NZ_AP014836.1"/>
</dbReference>
<evidence type="ECO:0000256" key="15">
    <source>
        <dbReference type="ARBA" id="ARBA00048247"/>
    </source>
</evidence>
<feature type="binding site" evidence="18">
    <location>
        <position position="403"/>
    </location>
    <ligand>
        <name>acetyl-CoA</name>
        <dbReference type="ChEBI" id="CHEBI:57288"/>
    </ligand>
</feature>
<keyword evidence="23" id="KW-1185">Reference proteome</keyword>
<evidence type="ECO:0000259" key="21">
    <source>
        <dbReference type="Pfam" id="PF25087"/>
    </source>
</evidence>
<feature type="region of interest" description="Pyrophosphorylase" evidence="18">
    <location>
        <begin position="1"/>
        <end position="227"/>
    </location>
</feature>
<comment type="cofactor">
    <cofactor evidence="18">
        <name>Mg(2+)</name>
        <dbReference type="ChEBI" id="CHEBI:18420"/>
    </cofactor>
    <text evidence="18">Binds 1 Mg(2+) ion per subunit.</text>
</comment>
<keyword evidence="9 18" id="KW-0460">Magnesium</keyword>
<evidence type="ECO:0000256" key="4">
    <source>
        <dbReference type="ARBA" id="ARBA00022490"/>
    </source>
</evidence>
<feature type="binding site" evidence="18">
    <location>
        <begin position="8"/>
        <end position="11"/>
    </location>
    <ligand>
        <name>UDP-N-acetyl-alpha-D-glucosamine</name>
        <dbReference type="ChEBI" id="CHEBI:57705"/>
    </ligand>
</feature>
<keyword evidence="14 18" id="KW-0961">Cell wall biogenesis/degradation</keyword>
<evidence type="ECO:0000256" key="19">
    <source>
        <dbReference type="SAM" id="MobiDB-lite"/>
    </source>
</evidence>
<dbReference type="GO" id="GO:0008360">
    <property type="term" value="P:regulation of cell shape"/>
    <property type="evidence" value="ECO:0007669"/>
    <property type="project" value="UniProtKB-KW"/>
</dbReference>
<feature type="binding site" evidence="18">
    <location>
        <position position="331"/>
    </location>
    <ligand>
        <name>UDP-N-acetyl-alpha-D-glucosamine</name>
        <dbReference type="ChEBI" id="CHEBI:57705"/>
    </ligand>
</feature>
<dbReference type="SUPFAM" id="SSF53448">
    <property type="entry name" value="Nucleotide-diphospho-sugar transferases"/>
    <property type="match status" value="1"/>
</dbReference>
<feature type="binding site" evidence="18">
    <location>
        <position position="73"/>
    </location>
    <ligand>
        <name>UDP-N-acetyl-alpha-D-glucosamine</name>
        <dbReference type="ChEBI" id="CHEBI:57705"/>
    </ligand>
</feature>
<comment type="similarity">
    <text evidence="3 18">In the N-terminal section; belongs to the N-acetylglucosamine-1-phosphate uridyltransferase family.</text>
</comment>
<feature type="binding site" evidence="18">
    <location>
        <begin position="78"/>
        <end position="79"/>
    </location>
    <ligand>
        <name>UDP-N-acetyl-alpha-D-glucosamine</name>
        <dbReference type="ChEBI" id="CHEBI:57705"/>
    </ligand>
</feature>
<feature type="domain" description="MobA-like NTP transferase" evidence="20">
    <location>
        <begin position="6"/>
        <end position="128"/>
    </location>
</feature>
<dbReference type="InterPro" id="IPR011004">
    <property type="entry name" value="Trimer_LpxA-like_sf"/>
</dbReference>
<comment type="subcellular location">
    <subcellularLocation>
        <location evidence="1 18">Cytoplasm</location>
    </subcellularLocation>
</comment>
<protein>
    <recommendedName>
        <fullName evidence="18">Bifunctional protein GlmU</fullName>
    </recommendedName>
    <domain>
        <recommendedName>
            <fullName evidence="18">UDP-N-acetylglucosamine pyrophosphorylase</fullName>
            <ecNumber evidence="18">2.7.7.23</ecNumber>
        </recommendedName>
        <alternativeName>
            <fullName evidence="18">N-acetylglucosamine-1-phosphate uridyltransferase</fullName>
        </alternativeName>
    </domain>
    <domain>
        <recommendedName>
            <fullName evidence="18">Glucosamine-1-phosphate N-acetyltransferase</fullName>
            <ecNumber evidence="18">2.3.1.157</ecNumber>
        </recommendedName>
    </domain>
</protein>
<dbReference type="InterPro" id="IPR029044">
    <property type="entry name" value="Nucleotide-diphossugar_trans"/>
</dbReference>
<evidence type="ECO:0000256" key="16">
    <source>
        <dbReference type="ARBA" id="ARBA00048493"/>
    </source>
</evidence>
<dbReference type="CDD" id="cd03353">
    <property type="entry name" value="LbH_GlmU_C"/>
    <property type="match status" value="1"/>
</dbReference>
<evidence type="ECO:0000256" key="12">
    <source>
        <dbReference type="ARBA" id="ARBA00023268"/>
    </source>
</evidence>
<keyword evidence="12 18" id="KW-0511">Multifunctional enzyme</keyword>
<evidence type="ECO:0000256" key="10">
    <source>
        <dbReference type="ARBA" id="ARBA00022960"/>
    </source>
</evidence>
<comment type="catalytic activity">
    <reaction evidence="16 18">
        <text>N-acetyl-alpha-D-glucosamine 1-phosphate + UTP + H(+) = UDP-N-acetyl-alpha-D-glucosamine + diphosphate</text>
        <dbReference type="Rhea" id="RHEA:13509"/>
        <dbReference type="ChEBI" id="CHEBI:15378"/>
        <dbReference type="ChEBI" id="CHEBI:33019"/>
        <dbReference type="ChEBI" id="CHEBI:46398"/>
        <dbReference type="ChEBI" id="CHEBI:57705"/>
        <dbReference type="ChEBI" id="CHEBI:57776"/>
        <dbReference type="EC" id="2.7.7.23"/>
    </reaction>
</comment>
<comment type="pathway">
    <text evidence="18">Bacterial outer membrane biogenesis; LPS lipid A biosynthesis.</text>
</comment>
<dbReference type="InterPro" id="IPR056729">
    <property type="entry name" value="GMPPB_C"/>
</dbReference>
<keyword evidence="6 18" id="KW-0548">Nucleotidyltransferase</keyword>
<feature type="binding site" evidence="18">
    <location>
        <position position="152"/>
    </location>
    <ligand>
        <name>UDP-N-acetyl-alpha-D-glucosamine</name>
        <dbReference type="ChEBI" id="CHEBI:57705"/>
    </ligand>
</feature>
<dbReference type="InterPro" id="IPR025877">
    <property type="entry name" value="MobA-like_NTP_Trfase"/>
</dbReference>
<evidence type="ECO:0000256" key="18">
    <source>
        <dbReference type="HAMAP-Rule" id="MF_01631"/>
    </source>
</evidence>
<dbReference type="PANTHER" id="PTHR43584">
    <property type="entry name" value="NUCLEOTIDYL TRANSFERASE"/>
    <property type="match status" value="1"/>
</dbReference>
<dbReference type="InterPro" id="IPR050065">
    <property type="entry name" value="GlmU-like"/>
</dbReference>
<evidence type="ECO:0000256" key="3">
    <source>
        <dbReference type="ARBA" id="ARBA00007947"/>
    </source>
</evidence>
<dbReference type="OrthoDB" id="9775031at2"/>
<accession>A0A1Q2SQ01</accession>
<evidence type="ECO:0000259" key="20">
    <source>
        <dbReference type="Pfam" id="PF12804"/>
    </source>
</evidence>
<dbReference type="KEGG" id="ntt:TAO_1823"/>
<feature type="binding site" evidence="18">
    <location>
        <position position="438"/>
    </location>
    <ligand>
        <name>acetyl-CoA</name>
        <dbReference type="ChEBI" id="CHEBI:57288"/>
    </ligand>
</feature>
<reference evidence="22 23" key="1">
    <citation type="journal article" date="2017" name="ISME J.">
        <title>An acid-tolerant ammonia-oxidizing ?-proteobacterium from soil.</title>
        <authorList>
            <person name="Hayatsu M."/>
            <person name="Tago K."/>
            <person name="Uchiyama I."/>
            <person name="Toyoda A."/>
            <person name="Wang Y."/>
            <person name="Shimomura Y."/>
            <person name="Okubo T."/>
            <person name="Kurisu F."/>
            <person name="Hirono Y."/>
            <person name="Nonaka K."/>
            <person name="Akiyama H."/>
            <person name="Itoh T."/>
            <person name="Takami H."/>
        </authorList>
    </citation>
    <scope>NUCLEOTIDE SEQUENCE [LARGE SCALE GENOMIC DNA]</scope>
    <source>
        <strain evidence="22 23">TAO100</strain>
    </source>
</reference>
<dbReference type="GO" id="GO:0009252">
    <property type="term" value="P:peptidoglycan biosynthetic process"/>
    <property type="evidence" value="ECO:0007669"/>
    <property type="project" value="UniProtKB-UniRule"/>
</dbReference>
<feature type="binding site" evidence="18">
    <location>
        <position position="364"/>
    </location>
    <ligand>
        <name>UDP-N-acetyl-alpha-D-glucosamine</name>
        <dbReference type="ChEBI" id="CHEBI:57705"/>
    </ligand>
</feature>
<dbReference type="GO" id="GO:0006048">
    <property type="term" value="P:UDP-N-acetylglucosamine biosynthetic process"/>
    <property type="evidence" value="ECO:0007669"/>
    <property type="project" value="UniProtKB-UniPathway"/>
</dbReference>
<feature type="compositionally biased region" description="Basic residues" evidence="19">
    <location>
        <begin position="445"/>
        <end position="456"/>
    </location>
</feature>
<dbReference type="InterPro" id="IPR038009">
    <property type="entry name" value="GlmU_C_LbH"/>
</dbReference>
<name>A0A1Q2SQ01_9GAMM</name>
<dbReference type="GO" id="GO:0071555">
    <property type="term" value="P:cell wall organization"/>
    <property type="evidence" value="ECO:0007669"/>
    <property type="project" value="UniProtKB-KW"/>
</dbReference>
<dbReference type="Gene3D" id="3.90.550.10">
    <property type="entry name" value="Spore Coat Polysaccharide Biosynthesis Protein SpsA, Chain A"/>
    <property type="match status" value="1"/>
</dbReference>
<evidence type="ECO:0000256" key="5">
    <source>
        <dbReference type="ARBA" id="ARBA00022679"/>
    </source>
</evidence>
<dbReference type="EC" id="2.7.7.23" evidence="18"/>
<dbReference type="GO" id="GO:0019134">
    <property type="term" value="F:glucosamine-1-phosphate N-acetyltransferase activity"/>
    <property type="evidence" value="ECO:0007669"/>
    <property type="project" value="UniProtKB-UniRule"/>
</dbReference>
<dbReference type="UniPathway" id="UPA00973"/>
<feature type="region of interest" description="Linker" evidence="18">
    <location>
        <begin position="228"/>
        <end position="248"/>
    </location>
</feature>
<dbReference type="NCBIfam" id="TIGR01173">
    <property type="entry name" value="glmU"/>
    <property type="match status" value="1"/>
</dbReference>
<proteinExistence type="inferred from homology"/>
<comment type="catalytic activity">
    <reaction evidence="15 18">
        <text>alpha-D-glucosamine 1-phosphate + acetyl-CoA = N-acetyl-alpha-D-glucosamine 1-phosphate + CoA + H(+)</text>
        <dbReference type="Rhea" id="RHEA:13725"/>
        <dbReference type="ChEBI" id="CHEBI:15378"/>
        <dbReference type="ChEBI" id="CHEBI:57287"/>
        <dbReference type="ChEBI" id="CHEBI:57288"/>
        <dbReference type="ChEBI" id="CHEBI:57776"/>
        <dbReference type="ChEBI" id="CHEBI:58516"/>
        <dbReference type="EC" id="2.3.1.157"/>
    </reaction>
</comment>
<feature type="binding site" evidence="18">
    <location>
        <position position="421"/>
    </location>
    <ligand>
        <name>acetyl-CoA</name>
        <dbReference type="ChEBI" id="CHEBI:57288"/>
    </ligand>
</feature>
<dbReference type="InterPro" id="IPR005882">
    <property type="entry name" value="Bifunctional_GlmU"/>
</dbReference>
<dbReference type="CDD" id="cd02540">
    <property type="entry name" value="GT2_GlmU_N_bac"/>
    <property type="match status" value="1"/>
</dbReference>
<comment type="pathway">
    <text evidence="18">Nucleotide-sugar biosynthesis; UDP-N-acetyl-alpha-D-glucosamine biosynthesis; UDP-N-acetyl-alpha-D-glucosamine from N-acetyl-alpha-D-glucosamine 1-phosphate: step 1/1.</text>
</comment>
<dbReference type="GO" id="GO:0000287">
    <property type="term" value="F:magnesium ion binding"/>
    <property type="evidence" value="ECO:0007669"/>
    <property type="project" value="UniProtKB-UniRule"/>
</dbReference>
<dbReference type="GO" id="GO:0003977">
    <property type="term" value="F:UDP-N-acetylglucosamine diphosphorylase activity"/>
    <property type="evidence" value="ECO:0007669"/>
    <property type="project" value="UniProtKB-UniRule"/>
</dbReference>
<dbReference type="Pfam" id="PF00132">
    <property type="entry name" value="Hexapep"/>
    <property type="match status" value="1"/>
</dbReference>
<evidence type="ECO:0000256" key="8">
    <source>
        <dbReference type="ARBA" id="ARBA00022737"/>
    </source>
</evidence>
<feature type="binding site" evidence="18">
    <location>
        <position position="225"/>
    </location>
    <ligand>
        <name>Mg(2+)</name>
        <dbReference type="ChEBI" id="CHEBI:18420"/>
    </ligand>
</feature>
<feature type="binding site" evidence="18">
    <location>
        <position position="137"/>
    </location>
    <ligand>
        <name>UDP-N-acetyl-alpha-D-glucosamine</name>
        <dbReference type="ChEBI" id="CHEBI:57705"/>
    </ligand>
</feature>
<evidence type="ECO:0000256" key="14">
    <source>
        <dbReference type="ARBA" id="ARBA00023316"/>
    </source>
</evidence>
<dbReference type="GO" id="GO:0005737">
    <property type="term" value="C:cytoplasm"/>
    <property type="evidence" value="ECO:0007669"/>
    <property type="project" value="UniProtKB-SubCell"/>
</dbReference>
<feature type="domain" description="Mannose-1-phosphate guanyltransferase C-terminal" evidence="21">
    <location>
        <begin position="268"/>
        <end position="342"/>
    </location>
</feature>
<feature type="binding site" evidence="18">
    <location>
        <begin position="100"/>
        <end position="102"/>
    </location>
    <ligand>
        <name>UDP-N-acetyl-alpha-D-glucosamine</name>
        <dbReference type="ChEBI" id="CHEBI:57705"/>
    </ligand>
</feature>
<feature type="binding site" evidence="18">
    <location>
        <position position="102"/>
    </location>
    <ligand>
        <name>Mg(2+)</name>
        <dbReference type="ChEBI" id="CHEBI:18420"/>
    </ligand>
</feature>
<dbReference type="GO" id="GO:0016020">
    <property type="term" value="C:membrane"/>
    <property type="evidence" value="ECO:0007669"/>
    <property type="project" value="GOC"/>
</dbReference>
<dbReference type="AlphaFoldDB" id="A0A1Q2SQ01"/>
<evidence type="ECO:0000256" key="17">
    <source>
        <dbReference type="ARBA" id="ARBA00049628"/>
    </source>
</evidence>
<comment type="similarity">
    <text evidence="2 18">In the C-terminal section; belongs to the transferase hexapeptide repeat family.</text>
</comment>
<feature type="binding site" evidence="18">
    <location>
        <begin position="384"/>
        <end position="385"/>
    </location>
    <ligand>
        <name>acetyl-CoA</name>
        <dbReference type="ChEBI" id="CHEBI:57288"/>
    </ligand>
</feature>
<dbReference type="HAMAP" id="MF_01631">
    <property type="entry name" value="GlmU"/>
    <property type="match status" value="1"/>
</dbReference>
<evidence type="ECO:0000256" key="13">
    <source>
        <dbReference type="ARBA" id="ARBA00023315"/>
    </source>
</evidence>
<feature type="binding site" evidence="18">
    <location>
        <position position="375"/>
    </location>
    <ligand>
        <name>UDP-N-acetyl-alpha-D-glucosamine</name>
        <dbReference type="ChEBI" id="CHEBI:57705"/>
    </ligand>
</feature>
<keyword evidence="5 18" id="KW-0808">Transferase</keyword>
<feature type="binding site" evidence="18">
    <location>
        <position position="22"/>
    </location>
    <ligand>
        <name>UDP-N-acetyl-alpha-D-glucosamine</name>
        <dbReference type="ChEBI" id="CHEBI:57705"/>
    </ligand>
</feature>
<dbReference type="SUPFAM" id="SSF51161">
    <property type="entry name" value="Trimeric LpxA-like enzymes"/>
    <property type="match status" value="1"/>
</dbReference>
<dbReference type="EMBL" id="AP014836">
    <property type="protein sequence ID" value="BAW81193.1"/>
    <property type="molecule type" value="Genomic_DNA"/>
</dbReference>
<keyword evidence="13 18" id="KW-0012">Acyltransferase</keyword>
<dbReference type="Pfam" id="PF12804">
    <property type="entry name" value="NTP_transf_3"/>
    <property type="match status" value="1"/>
</dbReference>
<feature type="region of interest" description="N-acetyltransferase" evidence="18">
    <location>
        <begin position="249"/>
        <end position="456"/>
    </location>
</feature>
<evidence type="ECO:0000256" key="11">
    <source>
        <dbReference type="ARBA" id="ARBA00022984"/>
    </source>
</evidence>
<feature type="binding site" evidence="18">
    <location>
        <position position="349"/>
    </location>
    <ligand>
        <name>UDP-N-acetyl-alpha-D-glucosamine</name>
        <dbReference type="ChEBI" id="CHEBI:57705"/>
    </ligand>
</feature>
<comment type="pathway">
    <text evidence="18">Nucleotide-sugar biosynthesis; UDP-N-acetyl-alpha-D-glucosamine biosynthesis; N-acetyl-alpha-D-glucosamine 1-phosphate from alpha-D-glucosamine 6-phosphate (route II): step 2/2.</text>
</comment>
<sequence>MAVSIIILAAGQGTRMRSTLPKVLHRLAGRPLLSHVITKARQLNPDQIIIVYGHGGETVPKAISEKDIIWVQQELQLGTGHAVAQALPYINQNSMILVLYGDVPLVGVETLQELLTVVGERRVGLVTVELSNPTGYGRIIRDKSGEVAKIVEEADANAAQREVREVNTGIMAIESHYLEQIIPKISNNNAQGEYYLTDTIEQTIIEGGRVTTVSVSDSIEVMGVNDRKQLAHLERTYQAREVTRLMQEGISFSDPERFDLRGELKAGQDIYIDVNVILEGQVVLGDNVKIGPNCYIRDTVLEAGVEVFANCVIEGAIVDTQARIGPFARIRPETVLSEKTHIGNFVEIKKSAIGKNSKINHLSYIGDATVGKEVNVGAGTITCNYDGANKHHTIIEDNAFIGSDTQLIAPVKIGVGATIGAGSTITRDTPPGELTLSRSSQQTRPKWKRPTKDKRN</sequence>
<evidence type="ECO:0000256" key="9">
    <source>
        <dbReference type="ARBA" id="ARBA00022842"/>
    </source>
</evidence>
<dbReference type="Pfam" id="PF25087">
    <property type="entry name" value="GMPPB_C"/>
    <property type="match status" value="1"/>
</dbReference>
<dbReference type="EC" id="2.3.1.157" evidence="18"/>
<evidence type="ECO:0000256" key="6">
    <source>
        <dbReference type="ARBA" id="ARBA00022695"/>
    </source>
</evidence>
<organism evidence="22 23">
    <name type="scientific">Candidatus Nitrosoglobus terrae</name>
    <dbReference type="NCBI Taxonomy" id="1630141"/>
    <lineage>
        <taxon>Bacteria</taxon>
        <taxon>Pseudomonadati</taxon>
        <taxon>Pseudomonadota</taxon>
        <taxon>Gammaproteobacteria</taxon>
        <taxon>Chromatiales</taxon>
        <taxon>Chromatiaceae</taxon>
        <taxon>Candidatus Nitrosoglobus</taxon>
    </lineage>
</organism>
<keyword evidence="10 18" id="KW-0133">Cell shape</keyword>
<keyword evidence="8 18" id="KW-0677">Repeat</keyword>
<evidence type="ECO:0000256" key="1">
    <source>
        <dbReference type="ARBA" id="ARBA00004496"/>
    </source>
</evidence>
<feature type="binding site" evidence="18">
    <location>
        <position position="378"/>
    </location>
    <ligand>
        <name>acetyl-CoA</name>
        <dbReference type="ChEBI" id="CHEBI:57288"/>
    </ligand>
</feature>
<dbReference type="GO" id="GO:0009245">
    <property type="term" value="P:lipid A biosynthetic process"/>
    <property type="evidence" value="ECO:0007669"/>
    <property type="project" value="UniProtKB-UniRule"/>
</dbReference>
<gene>
    <name evidence="18" type="primary">glmU</name>
    <name evidence="22" type="ORF">TAO_1823</name>
</gene>
<evidence type="ECO:0000313" key="23">
    <source>
        <dbReference type="Proteomes" id="UP000243679"/>
    </source>
</evidence>
<feature type="binding site" evidence="18">
    <location>
        <position position="225"/>
    </location>
    <ligand>
        <name>UDP-N-acetyl-alpha-D-glucosamine</name>
        <dbReference type="ChEBI" id="CHEBI:57705"/>
    </ligand>
</feature>
<evidence type="ECO:0000256" key="7">
    <source>
        <dbReference type="ARBA" id="ARBA00022723"/>
    </source>
</evidence>
<keyword evidence="4 18" id="KW-0963">Cytoplasm</keyword>
<feature type="region of interest" description="Disordered" evidence="19">
    <location>
        <begin position="421"/>
        <end position="456"/>
    </location>
</feature>
<keyword evidence="7 18" id="KW-0479">Metal-binding</keyword>
<dbReference type="UniPathway" id="UPA00113">
    <property type="reaction ID" value="UER00532"/>
</dbReference>
<comment type="subunit">
    <text evidence="18">Homotrimer.</text>
</comment>
<evidence type="ECO:0000256" key="2">
    <source>
        <dbReference type="ARBA" id="ARBA00007707"/>
    </source>
</evidence>
<dbReference type="PANTHER" id="PTHR43584:SF3">
    <property type="entry name" value="BIFUNCTIONAL PROTEIN GLMU"/>
    <property type="match status" value="1"/>
</dbReference>
<comment type="function">
    <text evidence="17 18">Catalyzes the last two sequential reactions in the de novo biosynthetic pathway for UDP-N-acetylglucosamine (UDP-GlcNAc). The C-terminal domain catalyzes the transfer of acetyl group from acetyl coenzyme A to glucosamine-1-phosphate (GlcN-1-P) to produce N-acetylglucosamine-1-phosphate (GlcNAc-1-P), which is converted into UDP-GlcNAc by the transfer of uridine 5-monophosphate (from uridine 5-triphosphate), a reaction catalyzed by the N-terminal domain.</text>
</comment>
<evidence type="ECO:0000313" key="22">
    <source>
        <dbReference type="EMBL" id="BAW81193.1"/>
    </source>
</evidence>
<feature type="binding site" evidence="18">
    <location>
        <position position="167"/>
    </location>
    <ligand>
        <name>UDP-N-acetyl-alpha-D-glucosamine</name>
        <dbReference type="ChEBI" id="CHEBI:57705"/>
    </ligand>
</feature>
<keyword evidence="11 18" id="KW-0573">Peptidoglycan synthesis</keyword>
<dbReference type="InterPro" id="IPR001451">
    <property type="entry name" value="Hexapep"/>
</dbReference>
<dbReference type="Gene3D" id="2.160.10.10">
    <property type="entry name" value="Hexapeptide repeat proteins"/>
    <property type="match status" value="1"/>
</dbReference>